<comment type="caution">
    <text evidence="2">The sequence shown here is derived from an EMBL/GenBank/DDBJ whole genome shotgun (WGS) entry which is preliminary data.</text>
</comment>
<dbReference type="EMBL" id="QRVA01000023">
    <property type="protein sequence ID" value="RGS14843.1"/>
    <property type="molecule type" value="Genomic_DNA"/>
</dbReference>
<protein>
    <submittedName>
        <fullName evidence="2">Polysaccharide pyruvyl transferase family protein</fullName>
    </submittedName>
</protein>
<proteinExistence type="predicted"/>
<keyword evidence="2" id="KW-0808">Transferase</keyword>
<accession>A0A3E5DXU2</accession>
<evidence type="ECO:0000313" key="3">
    <source>
        <dbReference type="Proteomes" id="UP000283872"/>
    </source>
</evidence>
<evidence type="ECO:0000313" key="2">
    <source>
        <dbReference type="EMBL" id="RGS14843.1"/>
    </source>
</evidence>
<feature type="domain" description="Polysaccharide pyruvyl transferase" evidence="1">
    <location>
        <begin position="14"/>
        <end position="320"/>
    </location>
</feature>
<gene>
    <name evidence="2" type="ORF">DWY11_09905</name>
</gene>
<dbReference type="Pfam" id="PF04230">
    <property type="entry name" value="PS_pyruv_trans"/>
    <property type="match status" value="1"/>
</dbReference>
<dbReference type="Proteomes" id="UP000283872">
    <property type="component" value="Unassembled WGS sequence"/>
</dbReference>
<dbReference type="InterPro" id="IPR007345">
    <property type="entry name" value="Polysacch_pyruvyl_Trfase"/>
</dbReference>
<dbReference type="AlphaFoldDB" id="A0A3E5DXU2"/>
<dbReference type="GO" id="GO:0016740">
    <property type="term" value="F:transferase activity"/>
    <property type="evidence" value="ECO:0007669"/>
    <property type="project" value="UniProtKB-KW"/>
</dbReference>
<organism evidence="2 3">
    <name type="scientific">Segatella copri</name>
    <dbReference type="NCBI Taxonomy" id="165179"/>
    <lineage>
        <taxon>Bacteria</taxon>
        <taxon>Pseudomonadati</taxon>
        <taxon>Bacteroidota</taxon>
        <taxon>Bacteroidia</taxon>
        <taxon>Bacteroidales</taxon>
        <taxon>Prevotellaceae</taxon>
        <taxon>Segatella</taxon>
    </lineage>
</organism>
<reference evidence="2 3" key="1">
    <citation type="submission" date="2018-08" db="EMBL/GenBank/DDBJ databases">
        <title>A genome reference for cultivated species of the human gut microbiota.</title>
        <authorList>
            <person name="Zou Y."/>
            <person name="Xue W."/>
            <person name="Luo G."/>
        </authorList>
    </citation>
    <scope>NUCLEOTIDE SEQUENCE [LARGE SCALE GENOMIC DNA]</scope>
    <source>
        <strain evidence="2 3">AF24-12</strain>
    </source>
</reference>
<name>A0A3E5DXU2_9BACT</name>
<evidence type="ECO:0000259" key="1">
    <source>
        <dbReference type="Pfam" id="PF04230"/>
    </source>
</evidence>
<dbReference type="RefSeq" id="WP_117587491.1">
    <property type="nucleotide sequence ID" value="NZ_QRVA01000023.1"/>
</dbReference>
<sequence length="389" mass="45066">MRIGIVTYWRSSDNYGQQLQCFALQKYLIGLGHDTYLIKYMPTNHIPLWRRIARSIKYRLLVSSEQKEKDKKLKLICERNNLLNCRRGFKEFRDKYIKSTEIVYRNIKELRNNPPDADIYICGSDQVWNNSLKDPDTAGWFLDFGKPTVKRVSYAASIGRDIDSSEINRFTKYLKNFNAISVREQKAYALCHQLGFDKSIIAIDPTLLLNSSAYDSIEINSNGTDVAGEPYVFIYTLNIRTAEEIYWDDFQKIIVKDGLQIRSVSSSGYLPARELLPGVQNKQATIPEWLSLIKHSEYVITTSFHGVVFCLLYHKPFYAVLLNNEYSKGNDRIISLLEFLHLSNLIVPNSESLKLINFENIDWIGVDAMIALLRQKSTHFIDDILSWEK</sequence>